<organism evidence="2 3">
    <name type="scientific">Natrialba chahannaoensis JCM 10990</name>
    <dbReference type="NCBI Taxonomy" id="1227492"/>
    <lineage>
        <taxon>Archaea</taxon>
        <taxon>Methanobacteriati</taxon>
        <taxon>Methanobacteriota</taxon>
        <taxon>Stenosarchaea group</taxon>
        <taxon>Halobacteria</taxon>
        <taxon>Halobacteriales</taxon>
        <taxon>Natrialbaceae</taxon>
        <taxon>Natrialba</taxon>
    </lineage>
</organism>
<dbReference type="InterPro" id="IPR055521">
    <property type="entry name" value="DUF7095"/>
</dbReference>
<dbReference type="Pfam" id="PF23378">
    <property type="entry name" value="DUF7095"/>
    <property type="match status" value="1"/>
</dbReference>
<dbReference type="OrthoDB" id="338759at2157"/>
<feature type="compositionally biased region" description="Low complexity" evidence="1">
    <location>
        <begin position="20"/>
        <end position="35"/>
    </location>
</feature>
<name>M0AET3_9EURY</name>
<dbReference type="AlphaFoldDB" id="M0AET3"/>
<accession>M0AET3</accession>
<dbReference type="Proteomes" id="UP000011693">
    <property type="component" value="Unassembled WGS sequence"/>
</dbReference>
<keyword evidence="3" id="KW-1185">Reference proteome</keyword>
<dbReference type="STRING" id="1227492.C482_14749"/>
<evidence type="ECO:0000256" key="1">
    <source>
        <dbReference type="SAM" id="MobiDB-lite"/>
    </source>
</evidence>
<dbReference type="PATRIC" id="fig|1227492.4.peg.2925"/>
<dbReference type="RefSeq" id="WP_006168438.1">
    <property type="nucleotide sequence ID" value="NZ_AOIN01000079.1"/>
</dbReference>
<reference evidence="2 3" key="1">
    <citation type="journal article" date="2014" name="PLoS Genet.">
        <title>Phylogenetically driven sequencing of extremely halophilic archaea reveals strategies for static and dynamic osmo-response.</title>
        <authorList>
            <person name="Becker E.A."/>
            <person name="Seitzer P.M."/>
            <person name="Tritt A."/>
            <person name="Larsen D."/>
            <person name="Krusor M."/>
            <person name="Yao A.I."/>
            <person name="Wu D."/>
            <person name="Madern D."/>
            <person name="Eisen J.A."/>
            <person name="Darling A.E."/>
            <person name="Facciotti M.T."/>
        </authorList>
    </citation>
    <scope>NUCLEOTIDE SEQUENCE [LARGE SCALE GENOMIC DNA]</scope>
    <source>
        <strain evidence="2 3">JCM 10990</strain>
    </source>
</reference>
<evidence type="ECO:0000313" key="3">
    <source>
        <dbReference type="Proteomes" id="UP000011693"/>
    </source>
</evidence>
<evidence type="ECO:0000313" key="2">
    <source>
        <dbReference type="EMBL" id="ELY96916.1"/>
    </source>
</evidence>
<protein>
    <submittedName>
        <fullName evidence="2">Uncharacterized protein</fullName>
    </submittedName>
</protein>
<sequence length="271" mass="29315">MSDTGGDSERETESGGRNGNGNSNSNSNSSASDNGSNGGFDRTDAVDRLESLVDTVERDRMPVPVREVWAFGDVALGLDPVERLDIYLTKDILLRDESAPAAGGSGGSDEQDPDARFQESHGIEGVGKSVRADWAEEYPEFLRANANGHAAPEQCLAAHLLGDEHGTGDEPIHLEVCNASFEDNVTQRLRGATLREDYTQLLDPRGVCLWADGTRSDEAFRKLRESELALPTLSAALKMLGMEDEEATTAAKELHAWREEQDGVTVRGDVV</sequence>
<comment type="caution">
    <text evidence="2">The sequence shown here is derived from an EMBL/GenBank/DDBJ whole genome shotgun (WGS) entry which is preliminary data.</text>
</comment>
<dbReference type="EMBL" id="AOIN01000079">
    <property type="protein sequence ID" value="ELY96916.1"/>
    <property type="molecule type" value="Genomic_DNA"/>
</dbReference>
<proteinExistence type="predicted"/>
<feature type="region of interest" description="Disordered" evidence="1">
    <location>
        <begin position="1"/>
        <end position="43"/>
    </location>
</feature>
<gene>
    <name evidence="2" type="ORF">C482_14749</name>
</gene>